<evidence type="ECO:0000313" key="2">
    <source>
        <dbReference type="Proteomes" id="UP000273307"/>
    </source>
</evidence>
<protein>
    <submittedName>
        <fullName evidence="1">Uncharacterized protein</fullName>
    </submittedName>
</protein>
<evidence type="ECO:0000313" key="1">
    <source>
        <dbReference type="EMBL" id="VBA38630.1"/>
    </source>
</evidence>
<accession>A0A498Q489</accession>
<name>A0A498Q489_9MYCO</name>
<dbReference type="AlphaFoldDB" id="A0A498Q489"/>
<keyword evidence="2" id="KW-1185">Reference proteome</keyword>
<dbReference type="EMBL" id="UPHP01000059">
    <property type="protein sequence ID" value="VBA38630.1"/>
    <property type="molecule type" value="Genomic_DNA"/>
</dbReference>
<gene>
    <name evidence="1" type="ORF">LAUMK136_02563</name>
</gene>
<proteinExistence type="predicted"/>
<sequence>MGRRSSPVHSATPSGPRCWRRCTCQRFADAAPATVYATLLDEGTYVCSEPTMYQLLRERNEVRERRSRPPIRRP</sequence>
<reference evidence="1 2" key="1">
    <citation type="submission" date="2018-09" db="EMBL/GenBank/DDBJ databases">
        <authorList>
            <person name="Tagini F."/>
        </authorList>
    </citation>
    <scope>NUCLEOTIDE SEQUENCE [LARGE SCALE GENOMIC DNA]</scope>
    <source>
        <strain evidence="1 2">MK136</strain>
    </source>
</reference>
<dbReference type="Proteomes" id="UP000273307">
    <property type="component" value="Unassembled WGS sequence"/>
</dbReference>
<organism evidence="1 2">
    <name type="scientific">Mycobacterium attenuatum</name>
    <dbReference type="NCBI Taxonomy" id="2341086"/>
    <lineage>
        <taxon>Bacteria</taxon>
        <taxon>Bacillati</taxon>
        <taxon>Actinomycetota</taxon>
        <taxon>Actinomycetes</taxon>
        <taxon>Mycobacteriales</taxon>
        <taxon>Mycobacteriaceae</taxon>
        <taxon>Mycobacterium</taxon>
    </lineage>
</organism>